<dbReference type="PANTHER" id="PTHR21661:SF35">
    <property type="entry name" value="EPOXIDE HYDROLASE"/>
    <property type="match status" value="1"/>
</dbReference>
<dbReference type="PANTHER" id="PTHR21661">
    <property type="entry name" value="EPOXIDE HYDROLASE 1-RELATED"/>
    <property type="match status" value="1"/>
</dbReference>
<evidence type="ECO:0000259" key="5">
    <source>
        <dbReference type="Pfam" id="PF00561"/>
    </source>
</evidence>
<dbReference type="GO" id="GO:0004301">
    <property type="term" value="F:epoxide hydrolase activity"/>
    <property type="evidence" value="ECO:0007669"/>
    <property type="project" value="TreeGrafter"/>
</dbReference>
<dbReference type="PIRSF" id="PIRSF001112">
    <property type="entry name" value="Epoxide_hydrolase"/>
    <property type="match status" value="1"/>
</dbReference>
<feature type="domain" description="AB hydrolase-1" evidence="5">
    <location>
        <begin position="99"/>
        <end position="189"/>
    </location>
</feature>
<keyword evidence="8" id="KW-1185">Reference proteome</keyword>
<evidence type="ECO:0000313" key="7">
    <source>
        <dbReference type="EMBL" id="RDL35681.1"/>
    </source>
</evidence>
<reference evidence="7 8" key="1">
    <citation type="journal article" date="2018" name="IMA Fungus">
        <title>IMA Genome-F 9: Draft genome sequence of Annulohypoxylon stygium, Aspergillus mulundensis, Berkeleyomyces basicola (syn. Thielaviopsis basicola), Ceratocystis smalleyi, two Cercospora beticola strains, Coleophoma cylindrospora, Fusarium fracticaudum, Phialophora cf. hyalina, and Morchella septimelata.</title>
        <authorList>
            <person name="Wingfield B.D."/>
            <person name="Bills G.F."/>
            <person name="Dong Y."/>
            <person name="Huang W."/>
            <person name="Nel W.J."/>
            <person name="Swalarsk-Parry B.S."/>
            <person name="Vaghefi N."/>
            <person name="Wilken P.M."/>
            <person name="An Z."/>
            <person name="de Beer Z.W."/>
            <person name="De Vos L."/>
            <person name="Chen L."/>
            <person name="Duong T.A."/>
            <person name="Gao Y."/>
            <person name="Hammerbacher A."/>
            <person name="Kikkert J.R."/>
            <person name="Li Y."/>
            <person name="Li H."/>
            <person name="Li K."/>
            <person name="Li Q."/>
            <person name="Liu X."/>
            <person name="Ma X."/>
            <person name="Naidoo K."/>
            <person name="Pethybridge S.J."/>
            <person name="Sun J."/>
            <person name="Steenkamp E.T."/>
            <person name="van der Nest M.A."/>
            <person name="van Wyk S."/>
            <person name="Wingfield M.J."/>
            <person name="Xiong C."/>
            <person name="Yue Q."/>
            <person name="Zhang X."/>
        </authorList>
    </citation>
    <scope>NUCLEOTIDE SEQUENCE [LARGE SCALE GENOMIC DNA]</scope>
    <source>
        <strain evidence="7 8">BP 5553</strain>
    </source>
</reference>
<dbReference type="GO" id="GO:0097176">
    <property type="term" value="P:epoxide metabolic process"/>
    <property type="evidence" value="ECO:0007669"/>
    <property type="project" value="TreeGrafter"/>
</dbReference>
<feature type="active site" description="Nucleophile" evidence="4">
    <location>
        <position position="172"/>
    </location>
</feature>
<dbReference type="GeneID" id="43599142"/>
<name>A0A370TJH6_9HELO</name>
<feature type="active site" description="Proton donor" evidence="4">
    <location>
        <position position="301"/>
    </location>
</feature>
<dbReference type="Proteomes" id="UP000254866">
    <property type="component" value="Unassembled WGS sequence"/>
</dbReference>
<dbReference type="PRINTS" id="PR00412">
    <property type="entry name" value="EPOXHYDRLASE"/>
</dbReference>
<dbReference type="OrthoDB" id="7130006at2759"/>
<gene>
    <name evidence="7" type="ORF">BP5553_06293</name>
</gene>
<dbReference type="RefSeq" id="XP_031868337.1">
    <property type="nucleotide sequence ID" value="XM_032014916.1"/>
</dbReference>
<evidence type="ECO:0000256" key="2">
    <source>
        <dbReference type="ARBA" id="ARBA00022797"/>
    </source>
</evidence>
<evidence type="ECO:0000256" key="1">
    <source>
        <dbReference type="ARBA" id="ARBA00010088"/>
    </source>
</evidence>
<feature type="domain" description="Epoxide hydrolase N-terminal" evidence="6">
    <location>
        <begin position="5"/>
        <end position="98"/>
    </location>
</feature>
<organism evidence="7 8">
    <name type="scientific">Venustampulla echinocandica</name>
    <dbReference type="NCBI Taxonomy" id="2656787"/>
    <lineage>
        <taxon>Eukaryota</taxon>
        <taxon>Fungi</taxon>
        <taxon>Dikarya</taxon>
        <taxon>Ascomycota</taxon>
        <taxon>Pezizomycotina</taxon>
        <taxon>Leotiomycetes</taxon>
        <taxon>Helotiales</taxon>
        <taxon>Pleuroascaceae</taxon>
        <taxon>Venustampulla</taxon>
    </lineage>
</organism>
<evidence type="ECO:0000256" key="4">
    <source>
        <dbReference type="PIRSR" id="PIRSR001112-1"/>
    </source>
</evidence>
<evidence type="ECO:0000256" key="3">
    <source>
        <dbReference type="ARBA" id="ARBA00022801"/>
    </source>
</evidence>
<keyword evidence="2" id="KW-0058">Aromatic hydrocarbons catabolism</keyword>
<proteinExistence type="inferred from homology"/>
<dbReference type="InterPro" id="IPR029058">
    <property type="entry name" value="AB_hydrolase_fold"/>
</dbReference>
<evidence type="ECO:0000313" key="8">
    <source>
        <dbReference type="Proteomes" id="UP000254866"/>
    </source>
</evidence>
<dbReference type="AlphaFoldDB" id="A0A370TJH6"/>
<dbReference type="InterPro" id="IPR000639">
    <property type="entry name" value="Epox_hydrolase-like"/>
</dbReference>
<dbReference type="InterPro" id="IPR016292">
    <property type="entry name" value="Epoxide_hydrolase"/>
</dbReference>
<evidence type="ECO:0000259" key="6">
    <source>
        <dbReference type="Pfam" id="PF06441"/>
    </source>
</evidence>
<dbReference type="InterPro" id="IPR010497">
    <property type="entry name" value="Epoxide_hydro_N"/>
</dbReference>
<dbReference type="STRING" id="2656787.A0A370TJH6"/>
<comment type="caution">
    <text evidence="7">The sequence shown here is derived from an EMBL/GenBank/DDBJ whole genome shotgun (WGS) entry which is preliminary data.</text>
</comment>
<dbReference type="SUPFAM" id="SSF53474">
    <property type="entry name" value="alpha/beta-Hydrolases"/>
    <property type="match status" value="1"/>
</dbReference>
<keyword evidence="3 7" id="KW-0378">Hydrolase</keyword>
<dbReference type="EMBL" id="NPIC01000005">
    <property type="protein sequence ID" value="RDL35681.1"/>
    <property type="molecule type" value="Genomic_DNA"/>
</dbReference>
<sequence>MDPSIKPFKISVPDSAIDTLKAKLASTTFPDEVPLADSWDYGTPLTDMKRLVKFWSDGFDWRAQEKRLNELPQFTTKIDVDGFEQLDIHFVHRRSKREGRPGSFIEVTKIISLLTDGKPDGPSFHVVAPSLPNFGFSQAPSKPGFGLAQYAEVNHKLMLKLGYDKYATQGGDWGWSINRMMGVRYPSHVVASHFNYVPADRARLTKCLDSLSSPLTEQEKEGVVRSEWFYDKGFGYNYLQSTRPSTLGFALRDSPTALLSWIYEKLHDWTDCYPWTDDEILTWISIYQFSRAGPEASLRIYYEAVHMKPEERSKVYEYNKDVKLGLSYFPRDVIVAPSAYGRTMGPVVYEIRHPDGGHFAAYERPELLVGDLRKMFGEEGRVMW</sequence>
<dbReference type="Gene3D" id="3.40.50.1820">
    <property type="entry name" value="alpha/beta hydrolase"/>
    <property type="match status" value="1"/>
</dbReference>
<comment type="similarity">
    <text evidence="1">Belongs to the peptidase S33 family.</text>
</comment>
<feature type="active site" description="Proton acceptor" evidence="4">
    <location>
        <position position="358"/>
    </location>
</feature>
<accession>A0A370TJH6</accession>
<dbReference type="InterPro" id="IPR000073">
    <property type="entry name" value="AB_hydrolase_1"/>
</dbReference>
<protein>
    <submittedName>
        <fullName evidence="7">Putative epoxide hydrolase</fullName>
    </submittedName>
</protein>
<dbReference type="Pfam" id="PF00561">
    <property type="entry name" value="Abhydrolase_1"/>
    <property type="match status" value="1"/>
</dbReference>
<dbReference type="Pfam" id="PF06441">
    <property type="entry name" value="EHN"/>
    <property type="match status" value="1"/>
</dbReference>